<dbReference type="InterPro" id="IPR024961">
    <property type="entry name" value="T2SS_GspC_N"/>
</dbReference>
<dbReference type="RefSeq" id="WP_008985178.1">
    <property type="nucleotide sequence ID" value="NZ_AKKU01000021.1"/>
</dbReference>
<dbReference type="Proteomes" id="UP000035062">
    <property type="component" value="Unassembled WGS sequence"/>
</dbReference>
<dbReference type="Pfam" id="PF11356">
    <property type="entry name" value="T2SSC"/>
    <property type="match status" value="1"/>
</dbReference>
<dbReference type="Gene3D" id="2.30.42.10">
    <property type="match status" value="1"/>
</dbReference>
<gene>
    <name evidence="11" type="ORF">AGRI_11782</name>
</gene>
<keyword evidence="8" id="KW-1133">Transmembrane helix</keyword>
<sequence length="317" mass="34438">MSVTLSPKLAAFWISLQQLPVLALIRPLQWLLVILAAFMLARLSWQVLPLPAQQALPAITSVSLTTNRTAGVQLNDLLQHALFGTLQAEPVASTSTVAITEAPKTQLNVKLTGLVAVPNRPDAGSAIIEHRGAEATYAVGDTLDGTRAKLHQVLEDRVLLEQNGRFETLMLDGVEFTRIAQANAGLGQSDNPGDVVAAEEPIVLAEPIASGVINPDVQARRDEILAEPMKFFDYVRVSPVQRDGQLVGYRLMPGKDAAVFAQMGLQQNDLAIEINGIPLNDMQQAMRVINDLREATEATLKIERDGEIRDILFSLSQ</sequence>
<keyword evidence="6" id="KW-0812">Transmembrane</keyword>
<protein>
    <submittedName>
        <fullName evidence="11">General secretion pathway protein C</fullName>
    </submittedName>
</protein>
<dbReference type="AlphaFoldDB" id="I9P0S2"/>
<dbReference type="PATRIC" id="fig|1195246.3.peg.2338"/>
<keyword evidence="5" id="KW-0997">Cell inner membrane</keyword>
<evidence type="ECO:0000256" key="1">
    <source>
        <dbReference type="ARBA" id="ARBA00004533"/>
    </source>
</evidence>
<evidence type="ECO:0000259" key="10">
    <source>
        <dbReference type="Pfam" id="PF11356"/>
    </source>
</evidence>
<proteinExistence type="inferred from homology"/>
<dbReference type="GO" id="GO:0005886">
    <property type="term" value="C:plasma membrane"/>
    <property type="evidence" value="ECO:0007669"/>
    <property type="project" value="UniProtKB-SubCell"/>
</dbReference>
<evidence type="ECO:0000256" key="7">
    <source>
        <dbReference type="ARBA" id="ARBA00022927"/>
    </source>
</evidence>
<evidence type="ECO:0000256" key="5">
    <source>
        <dbReference type="ARBA" id="ARBA00022519"/>
    </source>
</evidence>
<dbReference type="InterPro" id="IPR036034">
    <property type="entry name" value="PDZ_sf"/>
</dbReference>
<feature type="domain" description="Type II secretion system protein GspC N-terminal" evidence="10">
    <location>
        <begin position="30"/>
        <end position="171"/>
    </location>
</feature>
<dbReference type="STRING" id="1195246.AGRI_11782"/>
<keyword evidence="9" id="KW-0472">Membrane</keyword>
<dbReference type="SUPFAM" id="SSF50156">
    <property type="entry name" value="PDZ domain-like"/>
    <property type="match status" value="1"/>
</dbReference>
<evidence type="ECO:0000256" key="8">
    <source>
        <dbReference type="ARBA" id="ARBA00022989"/>
    </source>
</evidence>
<evidence type="ECO:0000313" key="11">
    <source>
        <dbReference type="EMBL" id="EIW88329.1"/>
    </source>
</evidence>
<evidence type="ECO:0000256" key="4">
    <source>
        <dbReference type="ARBA" id="ARBA00022475"/>
    </source>
</evidence>
<dbReference type="Gene3D" id="2.30.30.830">
    <property type="match status" value="1"/>
</dbReference>
<evidence type="ECO:0000313" key="12">
    <source>
        <dbReference type="Proteomes" id="UP000035062"/>
    </source>
</evidence>
<reference evidence="11 12" key="1">
    <citation type="journal article" date="2012" name="J. Bacteriol.">
        <title>Genome Sequence of Pectin-Degrading Alishewanella agri, Isolated from Landfill Soil.</title>
        <authorList>
            <person name="Kim J."/>
            <person name="Jung J."/>
            <person name="Sung J.S."/>
            <person name="Chun J."/>
            <person name="Park W."/>
        </authorList>
    </citation>
    <scope>NUCLEOTIDE SEQUENCE [LARGE SCALE GENOMIC DNA]</scope>
    <source>
        <strain evidence="11 12">BL06</strain>
    </source>
</reference>
<comment type="subcellular location">
    <subcellularLocation>
        <location evidence="1">Cell inner membrane</location>
    </subcellularLocation>
</comment>
<dbReference type="NCBIfam" id="TIGR01713">
    <property type="entry name" value="typeII_sec_gspC"/>
    <property type="match status" value="1"/>
</dbReference>
<comment type="caution">
    <text evidence="11">The sequence shown here is derived from an EMBL/GenBank/DDBJ whole genome shotgun (WGS) entry which is preliminary data.</text>
</comment>
<keyword evidence="3" id="KW-0813">Transport</keyword>
<dbReference type="PROSITE" id="PS01141">
    <property type="entry name" value="T2SP_C"/>
    <property type="match status" value="1"/>
</dbReference>
<evidence type="ECO:0000256" key="6">
    <source>
        <dbReference type="ARBA" id="ARBA00022692"/>
    </source>
</evidence>
<dbReference type="eggNOG" id="COG3031">
    <property type="taxonomic scope" value="Bacteria"/>
</dbReference>
<accession>I9P0S2</accession>
<comment type="similarity">
    <text evidence="2">Belongs to the GSP C family.</text>
</comment>
<evidence type="ECO:0000256" key="2">
    <source>
        <dbReference type="ARBA" id="ARBA00007986"/>
    </source>
</evidence>
<evidence type="ECO:0000256" key="9">
    <source>
        <dbReference type="ARBA" id="ARBA00023136"/>
    </source>
</evidence>
<organism evidence="11 12">
    <name type="scientific">Alishewanella agri BL06</name>
    <dbReference type="NCBI Taxonomy" id="1195246"/>
    <lineage>
        <taxon>Bacteria</taxon>
        <taxon>Pseudomonadati</taxon>
        <taxon>Pseudomonadota</taxon>
        <taxon>Gammaproteobacteria</taxon>
        <taxon>Alteromonadales</taxon>
        <taxon>Alteromonadaceae</taxon>
        <taxon>Alishewanella</taxon>
    </lineage>
</organism>
<keyword evidence="4" id="KW-1003">Cell membrane</keyword>
<evidence type="ECO:0000256" key="3">
    <source>
        <dbReference type="ARBA" id="ARBA00022448"/>
    </source>
</evidence>
<name>I9P0S2_9ALTE</name>
<dbReference type="GO" id="GO:0015628">
    <property type="term" value="P:protein secretion by the type II secretion system"/>
    <property type="evidence" value="ECO:0007669"/>
    <property type="project" value="InterPro"/>
</dbReference>
<dbReference type="GO" id="GO:0015627">
    <property type="term" value="C:type II protein secretion system complex"/>
    <property type="evidence" value="ECO:0007669"/>
    <property type="project" value="InterPro"/>
</dbReference>
<keyword evidence="12" id="KW-1185">Reference proteome</keyword>
<dbReference type="EMBL" id="AKKU01000021">
    <property type="protein sequence ID" value="EIW88329.1"/>
    <property type="molecule type" value="Genomic_DNA"/>
</dbReference>
<keyword evidence="7" id="KW-0653">Protein transport</keyword>
<dbReference type="InterPro" id="IPR001639">
    <property type="entry name" value="T2SS_protein-GspC"/>
</dbReference>